<organism evidence="2 3">
    <name type="scientific">Cotesia glomerata</name>
    <name type="common">Lepidopteran parasitic wasp</name>
    <name type="synonym">Apanteles glomeratus</name>
    <dbReference type="NCBI Taxonomy" id="32391"/>
    <lineage>
        <taxon>Eukaryota</taxon>
        <taxon>Metazoa</taxon>
        <taxon>Ecdysozoa</taxon>
        <taxon>Arthropoda</taxon>
        <taxon>Hexapoda</taxon>
        <taxon>Insecta</taxon>
        <taxon>Pterygota</taxon>
        <taxon>Neoptera</taxon>
        <taxon>Endopterygota</taxon>
        <taxon>Hymenoptera</taxon>
        <taxon>Apocrita</taxon>
        <taxon>Ichneumonoidea</taxon>
        <taxon>Braconidae</taxon>
        <taxon>Microgastrinae</taxon>
        <taxon>Cotesia</taxon>
    </lineage>
</organism>
<evidence type="ECO:0000313" key="2">
    <source>
        <dbReference type="EMBL" id="KAH0550211.1"/>
    </source>
</evidence>
<evidence type="ECO:0000256" key="1">
    <source>
        <dbReference type="SAM" id="Phobius"/>
    </source>
</evidence>
<keyword evidence="1" id="KW-1133">Transmembrane helix</keyword>
<sequence length="143" mass="15680">MPLDTKECATGQHAPFKRRGKAAQHFTDFWLTVTQGRWEAPAVHDPTPVPSTRSTAAGGDVNVETCGLLTSQYSAILDSLHSGSSSFLLLYLLLAIWISGIVIVLYVQSLHVPRQRDDQPVTSIVLTTSMPFTNHTSIHHVCI</sequence>
<dbReference type="Proteomes" id="UP000826195">
    <property type="component" value="Unassembled WGS sequence"/>
</dbReference>
<keyword evidence="3" id="KW-1185">Reference proteome</keyword>
<feature type="transmembrane region" description="Helical" evidence="1">
    <location>
        <begin position="87"/>
        <end position="107"/>
    </location>
</feature>
<keyword evidence="1" id="KW-0472">Membrane</keyword>
<dbReference type="EMBL" id="JAHXZJ010001864">
    <property type="protein sequence ID" value="KAH0550211.1"/>
    <property type="molecule type" value="Genomic_DNA"/>
</dbReference>
<proteinExistence type="predicted"/>
<reference evidence="2 3" key="1">
    <citation type="journal article" date="2021" name="J. Hered.">
        <title>A chromosome-level genome assembly of the parasitoid wasp, Cotesia glomerata (Hymenoptera: Braconidae).</title>
        <authorList>
            <person name="Pinto B.J."/>
            <person name="Weis J.J."/>
            <person name="Gamble T."/>
            <person name="Ode P.J."/>
            <person name="Paul R."/>
            <person name="Zaspel J.M."/>
        </authorList>
    </citation>
    <scope>NUCLEOTIDE SEQUENCE [LARGE SCALE GENOMIC DNA]</scope>
    <source>
        <strain evidence="2">CgM1</strain>
    </source>
</reference>
<evidence type="ECO:0000313" key="3">
    <source>
        <dbReference type="Proteomes" id="UP000826195"/>
    </source>
</evidence>
<gene>
    <name evidence="2" type="ORF">KQX54_018107</name>
</gene>
<comment type="caution">
    <text evidence="2">The sequence shown here is derived from an EMBL/GenBank/DDBJ whole genome shotgun (WGS) entry which is preliminary data.</text>
</comment>
<accession>A0AAV7IET4</accession>
<protein>
    <submittedName>
        <fullName evidence="2">Uncharacterized protein</fullName>
    </submittedName>
</protein>
<name>A0AAV7IET4_COTGL</name>
<dbReference type="AlphaFoldDB" id="A0AAV7IET4"/>
<keyword evidence="1" id="KW-0812">Transmembrane</keyword>